<protein>
    <recommendedName>
        <fullName evidence="3">Transposase</fullName>
    </recommendedName>
</protein>
<dbReference type="EMBL" id="CAOF01000137">
    <property type="protein sequence ID" value="CCO48144.1"/>
    <property type="molecule type" value="Genomic_DNA"/>
</dbReference>
<comment type="caution">
    <text evidence="1">The sequence shown here is derived from an EMBL/GenBank/DDBJ whole genome shotgun (WGS) entry which is preliminary data.</text>
</comment>
<accession>A0AAV2VTU3</accession>
<sequence length="47" mass="5598">MDKLGKSIDKENERHLTKNQQHIFAIEKDFNKAKIHHVLWQIANSSR</sequence>
<proteinExistence type="predicted"/>
<organism evidence="1 2">
    <name type="scientific">Vibrio nigripulchritudo SOn1</name>
    <dbReference type="NCBI Taxonomy" id="1238450"/>
    <lineage>
        <taxon>Bacteria</taxon>
        <taxon>Pseudomonadati</taxon>
        <taxon>Pseudomonadota</taxon>
        <taxon>Gammaproteobacteria</taxon>
        <taxon>Vibrionales</taxon>
        <taxon>Vibrionaceae</taxon>
        <taxon>Vibrio</taxon>
    </lineage>
</organism>
<evidence type="ECO:0008006" key="3">
    <source>
        <dbReference type="Google" id="ProtNLM"/>
    </source>
</evidence>
<dbReference type="Proteomes" id="UP000018211">
    <property type="component" value="Unassembled WGS sequence"/>
</dbReference>
<reference evidence="1 2" key="1">
    <citation type="journal article" date="2013" name="ISME J.">
        <title>Comparative genomics of pathogenic lineages of Vibrio nigripulchritudo identifies virulence-associated traits.</title>
        <authorList>
            <person name="Goudenege D."/>
            <person name="Labreuche Y."/>
            <person name="Krin E."/>
            <person name="Ansquer D."/>
            <person name="Mangenot S."/>
            <person name="Calteau A."/>
            <person name="Medigue C."/>
            <person name="Mazel D."/>
            <person name="Polz M.F."/>
            <person name="Le Roux F."/>
        </authorList>
    </citation>
    <scope>NUCLEOTIDE SEQUENCE [LARGE SCALE GENOMIC DNA]</scope>
    <source>
        <strain evidence="1 2">SOn1</strain>
    </source>
</reference>
<evidence type="ECO:0000313" key="1">
    <source>
        <dbReference type="EMBL" id="CCO48144.1"/>
    </source>
</evidence>
<evidence type="ECO:0000313" key="2">
    <source>
        <dbReference type="Proteomes" id="UP000018211"/>
    </source>
</evidence>
<name>A0AAV2VTU3_9VIBR</name>
<gene>
    <name evidence="1" type="ORF">VIBNISOn1_450108</name>
</gene>
<dbReference type="AlphaFoldDB" id="A0AAV2VTU3"/>